<name>A0A0K2S096_9MICC</name>
<dbReference type="InterPro" id="IPR045857">
    <property type="entry name" value="O16G_dom_2"/>
</dbReference>
<keyword evidence="3" id="KW-0326">Glycosidase</keyword>
<dbReference type="AlphaFoldDB" id="A0A0K2S096"/>
<dbReference type="SMART" id="SM00642">
    <property type="entry name" value="Aamy"/>
    <property type="match status" value="1"/>
</dbReference>
<dbReference type="NCBIfam" id="NF008183">
    <property type="entry name" value="PRK10933.1"/>
    <property type="match status" value="1"/>
</dbReference>
<dbReference type="PATRIC" id="fig|43675.28.peg.1252"/>
<dbReference type="Gene3D" id="3.20.20.80">
    <property type="entry name" value="Glycosidases"/>
    <property type="match status" value="1"/>
</dbReference>
<dbReference type="SUPFAM" id="SSF51011">
    <property type="entry name" value="Glycosyl hydrolase domain"/>
    <property type="match status" value="1"/>
</dbReference>
<comment type="similarity">
    <text evidence="1">Belongs to the glycosyl hydrolase 13 family.</text>
</comment>
<dbReference type="Gene3D" id="2.60.40.1180">
    <property type="entry name" value="Golgi alpha-mannosidase II"/>
    <property type="match status" value="1"/>
</dbReference>
<accession>A0A0K2S096</accession>
<feature type="domain" description="Glycosyl hydrolase family 13 catalytic" evidence="4">
    <location>
        <begin position="15"/>
        <end position="433"/>
    </location>
</feature>
<evidence type="ECO:0000256" key="3">
    <source>
        <dbReference type="ARBA" id="ARBA00023295"/>
    </source>
</evidence>
<dbReference type="CDD" id="cd11333">
    <property type="entry name" value="AmyAc_SI_OligoGlu_DGase"/>
    <property type="match status" value="1"/>
</dbReference>
<dbReference type="Gene3D" id="3.90.400.10">
    <property type="entry name" value="Oligo-1,6-glucosidase, Domain 2"/>
    <property type="match status" value="1"/>
</dbReference>
<dbReference type="GO" id="GO:0004556">
    <property type="term" value="F:alpha-amylase activity"/>
    <property type="evidence" value="ECO:0007669"/>
    <property type="project" value="TreeGrafter"/>
</dbReference>
<evidence type="ECO:0000313" key="6">
    <source>
        <dbReference type="Proteomes" id="UP000066203"/>
    </source>
</evidence>
<evidence type="ECO:0000256" key="2">
    <source>
        <dbReference type="ARBA" id="ARBA00022801"/>
    </source>
</evidence>
<dbReference type="EMBL" id="AP014938">
    <property type="protein sequence ID" value="BAS20470.1"/>
    <property type="molecule type" value="Genomic_DNA"/>
</dbReference>
<dbReference type="RefSeq" id="WP_060824457.1">
    <property type="nucleotide sequence ID" value="NZ_AP014938.1"/>
</dbReference>
<evidence type="ECO:0000256" key="1">
    <source>
        <dbReference type="ARBA" id="ARBA00008061"/>
    </source>
</evidence>
<dbReference type="InterPro" id="IPR006047">
    <property type="entry name" value="GH13_cat_dom"/>
</dbReference>
<keyword evidence="2" id="KW-0378">Hydrolase</keyword>
<evidence type="ECO:0000313" key="5">
    <source>
        <dbReference type="EMBL" id="BAS20470.1"/>
    </source>
</evidence>
<protein>
    <submittedName>
        <fullName evidence="5">Oligo-1,6-glucosidase</fullName>
    </submittedName>
</protein>
<evidence type="ECO:0000259" key="4">
    <source>
        <dbReference type="SMART" id="SM00642"/>
    </source>
</evidence>
<gene>
    <name evidence="5" type="ORF">RM6536_1223</name>
</gene>
<dbReference type="Pfam" id="PF00128">
    <property type="entry name" value="Alpha-amylase"/>
    <property type="match status" value="1"/>
</dbReference>
<dbReference type="FunFam" id="3.90.400.10:FF:000004">
    <property type="entry name" value="Oligo-1,6-glucosidase"/>
    <property type="match status" value="1"/>
</dbReference>
<dbReference type="PANTHER" id="PTHR10357">
    <property type="entry name" value="ALPHA-AMYLASE FAMILY MEMBER"/>
    <property type="match status" value="1"/>
</dbReference>
<dbReference type="FunFam" id="3.20.20.80:FF:000064">
    <property type="entry name" value="Oligo-1,6-glucosidase"/>
    <property type="match status" value="1"/>
</dbReference>
<sequence length="604" mass="69436">MTTQTQWWQEPVVYQIYPRSFNDSNGDGIGDLPGITEKIPYLAKLGIQVLWLSPIYASPNDDNGYDISDYRAIMTEFGTMEDFDELLETAHKHGIKLMMDLVVNHTSDEHEWFKQARSSKDNPYRDYYIWRDPKGFDEDGKPIPPNNWISCFSPSVWEWDEATGQFYLHYFSIKQPDLNWENPKVREEVYDIMRFWLDKGVDGFRMDVINLISKDLSFPDDPAVLAGGLDNCLAVAANGPRVHEFLQEMNREVLSQYPVMTVGETPCVTVDDAALYTGFDRNELQMVFQFEHMDVDASEGGVTGKWSDRRFNLVDLKKVLTHWQEGLHGRGWNSLYWNNHDQPRTVSRFGNDSPEYRTVSAKMLGTVLHLMQGTPYIYQGEELGMTNVFFDDVKDYNDLEIHDSWRKYVEESGRVSAEDMLRYISASGRDNARTPMQWTAGENAGFTSGTPWLKLNPRYTEINAEAELADQDSVFYHYRDLISLRREYPIILTGEYRLLDEEDDQVYAYLRVNSDEDAAATGERALLVVANFTDDTVQLNYAGGNLDSVVLTNSQALSPTELKAISNVPQLISSNYRDENREFTDEGTLLRPYEAKVYLFGNAE</sequence>
<dbReference type="InterPro" id="IPR017853">
    <property type="entry name" value="GH"/>
</dbReference>
<dbReference type="InterPro" id="IPR013780">
    <property type="entry name" value="Glyco_hydro_b"/>
</dbReference>
<dbReference type="Proteomes" id="UP000066203">
    <property type="component" value="Chromosome"/>
</dbReference>
<organism evidence="5">
    <name type="scientific">Rothia mucilaginosa</name>
    <dbReference type="NCBI Taxonomy" id="43675"/>
    <lineage>
        <taxon>Bacteria</taxon>
        <taxon>Bacillati</taxon>
        <taxon>Actinomycetota</taxon>
        <taxon>Actinomycetes</taxon>
        <taxon>Micrococcales</taxon>
        <taxon>Micrococcaceae</taxon>
        <taxon>Rothia</taxon>
    </lineage>
</organism>
<reference evidence="6" key="1">
    <citation type="submission" date="2015-08" db="EMBL/GenBank/DDBJ databases">
        <title>Complete genome sequence of Rothia mucilaginosa strain NUM-Rm6536.</title>
        <authorList>
            <person name="Nambu T."/>
        </authorList>
    </citation>
    <scope>NUCLEOTIDE SEQUENCE [LARGE SCALE GENOMIC DNA]</scope>
    <source>
        <strain evidence="6">NUM-Rm6536</strain>
    </source>
</reference>
<proteinExistence type="inferred from homology"/>
<dbReference type="SUPFAM" id="SSF51445">
    <property type="entry name" value="(Trans)glycosidases"/>
    <property type="match status" value="1"/>
</dbReference>
<dbReference type="GO" id="GO:0009313">
    <property type="term" value="P:oligosaccharide catabolic process"/>
    <property type="evidence" value="ECO:0007669"/>
    <property type="project" value="TreeGrafter"/>
</dbReference>
<dbReference type="PANTHER" id="PTHR10357:SF184">
    <property type="entry name" value="OLIGO-1,6-GLUCOSIDASE 1"/>
    <property type="match status" value="1"/>
</dbReference>
<dbReference type="FunFam" id="3.20.20.80:FF:000014">
    <property type="entry name" value="Alpha,alpha-phosphotrehalase"/>
    <property type="match status" value="1"/>
</dbReference>